<dbReference type="GO" id="GO:0036064">
    <property type="term" value="C:ciliary basal body"/>
    <property type="evidence" value="ECO:0007669"/>
    <property type="project" value="TreeGrafter"/>
</dbReference>
<evidence type="ECO:0000256" key="4">
    <source>
        <dbReference type="SAM" id="Coils"/>
    </source>
</evidence>
<dbReference type="EMBL" id="HACG01028621">
    <property type="protein sequence ID" value="CEK75486.1"/>
    <property type="molecule type" value="Transcribed_RNA"/>
</dbReference>
<evidence type="ECO:0000256" key="3">
    <source>
        <dbReference type="ARBA" id="ARBA00023273"/>
    </source>
</evidence>
<organism evidence="7">
    <name type="scientific">Arion vulgaris</name>
    <dbReference type="NCBI Taxonomy" id="1028688"/>
    <lineage>
        <taxon>Eukaryota</taxon>
        <taxon>Metazoa</taxon>
        <taxon>Spiralia</taxon>
        <taxon>Lophotrochozoa</taxon>
        <taxon>Mollusca</taxon>
        <taxon>Gastropoda</taxon>
        <taxon>Heterobranchia</taxon>
        <taxon>Euthyneura</taxon>
        <taxon>Panpulmonata</taxon>
        <taxon>Eupulmonata</taxon>
        <taxon>Stylommatophora</taxon>
        <taxon>Helicina</taxon>
        <taxon>Arionoidea</taxon>
        <taxon>Arionidae</taxon>
        <taxon>Arion</taxon>
    </lineage>
</organism>
<feature type="coiled-coil region" evidence="4">
    <location>
        <begin position="463"/>
        <end position="525"/>
    </location>
</feature>
<feature type="compositionally biased region" description="Basic and acidic residues" evidence="5">
    <location>
        <begin position="89"/>
        <end position="108"/>
    </location>
</feature>
<evidence type="ECO:0000259" key="6">
    <source>
        <dbReference type="Pfam" id="PF13870"/>
    </source>
</evidence>
<dbReference type="Pfam" id="PF13870">
    <property type="entry name" value="CCDC113_CCDC96_CC"/>
    <property type="match status" value="1"/>
</dbReference>
<evidence type="ECO:0000256" key="5">
    <source>
        <dbReference type="SAM" id="MobiDB-lite"/>
    </source>
</evidence>
<dbReference type="GO" id="GO:0060271">
    <property type="term" value="P:cilium assembly"/>
    <property type="evidence" value="ECO:0007669"/>
    <property type="project" value="TreeGrafter"/>
</dbReference>
<dbReference type="PANTHER" id="PTHR15654:SF1">
    <property type="entry name" value="COILED-COIL DOMAIN-CONTAINING PROTEIN 96"/>
    <property type="match status" value="1"/>
</dbReference>
<feature type="compositionally biased region" description="Low complexity" evidence="5">
    <location>
        <begin position="110"/>
        <end position="125"/>
    </location>
</feature>
<dbReference type="GO" id="GO:0005930">
    <property type="term" value="C:axoneme"/>
    <property type="evidence" value="ECO:0007669"/>
    <property type="project" value="TreeGrafter"/>
</dbReference>
<comment type="subcellular location">
    <subcellularLocation>
        <location evidence="1">Cell projection</location>
        <location evidence="1">Cilium</location>
    </subcellularLocation>
</comment>
<gene>
    <name evidence="7" type="primary">ORF95728</name>
</gene>
<protein>
    <recommendedName>
        <fullName evidence="6">CCDC113/CCDC96 coiled-coil domain-containing protein</fullName>
    </recommendedName>
</protein>
<accession>A0A0B7A651</accession>
<evidence type="ECO:0000256" key="2">
    <source>
        <dbReference type="ARBA" id="ARBA00023054"/>
    </source>
</evidence>
<dbReference type="InterPro" id="IPR025254">
    <property type="entry name" value="CCDC113/CCDC96_CC"/>
</dbReference>
<feature type="domain" description="CCDC113/CCDC96 coiled-coil" evidence="6">
    <location>
        <begin position="422"/>
        <end position="595"/>
    </location>
</feature>
<evidence type="ECO:0000256" key="1">
    <source>
        <dbReference type="ARBA" id="ARBA00004138"/>
    </source>
</evidence>
<feature type="region of interest" description="Disordered" evidence="5">
    <location>
        <begin position="138"/>
        <end position="245"/>
    </location>
</feature>
<feature type="compositionally biased region" description="Acidic residues" evidence="5">
    <location>
        <begin position="181"/>
        <end position="215"/>
    </location>
</feature>
<keyword evidence="2 4" id="KW-0175">Coiled coil</keyword>
<feature type="coiled-coil region" evidence="4">
    <location>
        <begin position="335"/>
        <end position="373"/>
    </location>
</feature>
<sequence>NNKMAESQEEVLTENADEDQEIVKDHTSVAADEDQPDDKDGAEEVSSDHKAQPIEEDEGEKVLVKKQETHVGVHFFDEGDKDEEEREGQEEKPTEDEGRKGGDLKYDQQVESSDQLVESSEVVDSSEVVHFESVEHVENVEQSFGVDHLEQVEVKDSDADDEVTEPSNELEREATENGIVTDEDTETPEGADQGDGEEVLVEREAEDDEQILDEDGQIKDTRDGDEDEEATDTVYEKGSSRKKTFVDEAVDESEILEATTPVHFIEPEVKLESMTDLDGTEEDSILHRSELISQYEDALVRRERLQQHNLSYQFKLCEYFKNKKTDDGFDSEKNVTDQEQRYLKYMAQLEDLKKLEETKREQYQTLIEDMKAKCQERKTKADTERKKFTEFKRHVAIHAVNAHNSKSVPPKEIDEYIENEHKKDQEVMNIRLENIKLKNKLKKREHRLKMKEELAEGLHLIDFEQLKIENQTYNEKIEERNEELLKFRKKITSTVQILTHLKEKLQFVQAENMEQSNELKEIEATLAKSRDILSRTKQARDALRIDNGKLRQKCGFLGNESLLRDFEDQKDEGADLLSKLNHLKMKHAKLTLNCNHVKQKTDKARQDFR</sequence>
<feature type="compositionally biased region" description="Basic and acidic residues" evidence="5">
    <location>
        <begin position="147"/>
        <end position="157"/>
    </location>
</feature>
<reference evidence="7" key="1">
    <citation type="submission" date="2014-12" db="EMBL/GenBank/DDBJ databases">
        <title>Insight into the proteome of Arion vulgaris.</title>
        <authorList>
            <person name="Aradska J."/>
            <person name="Bulat T."/>
            <person name="Smidak R."/>
            <person name="Sarate P."/>
            <person name="Gangsoo J."/>
            <person name="Sialana F."/>
            <person name="Bilban M."/>
            <person name="Lubec G."/>
        </authorList>
    </citation>
    <scope>NUCLEOTIDE SEQUENCE</scope>
    <source>
        <tissue evidence="7">Skin</tissue>
    </source>
</reference>
<proteinExistence type="predicted"/>
<dbReference type="PANTHER" id="PTHR15654">
    <property type="entry name" value="COILED-COIL DOMAIN-CONTAINING PROTEIN 113-RELATED"/>
    <property type="match status" value="1"/>
</dbReference>
<feature type="compositionally biased region" description="Basic and acidic residues" evidence="5">
    <location>
        <begin position="60"/>
        <end position="78"/>
    </location>
</feature>
<feature type="non-terminal residue" evidence="7">
    <location>
        <position position="1"/>
    </location>
</feature>
<dbReference type="AlphaFoldDB" id="A0A0B7A651"/>
<feature type="compositionally biased region" description="Acidic residues" evidence="5">
    <location>
        <begin position="79"/>
        <end position="88"/>
    </location>
</feature>
<feature type="compositionally biased region" description="Acidic residues" evidence="5">
    <location>
        <begin position="31"/>
        <end position="45"/>
    </location>
</feature>
<dbReference type="InterPro" id="IPR051885">
    <property type="entry name" value="CC_CF"/>
</dbReference>
<evidence type="ECO:0000313" key="7">
    <source>
        <dbReference type="EMBL" id="CEK75486.1"/>
    </source>
</evidence>
<name>A0A0B7A651_9EUPU</name>
<feature type="compositionally biased region" description="Acidic residues" evidence="5">
    <location>
        <begin position="7"/>
        <end position="20"/>
    </location>
</feature>
<keyword evidence="3" id="KW-0966">Cell projection</keyword>
<feature type="region of interest" description="Disordered" evidence="5">
    <location>
        <begin position="1"/>
        <end position="125"/>
    </location>
</feature>